<feature type="transmembrane region" description="Helical" evidence="1">
    <location>
        <begin position="7"/>
        <end position="25"/>
    </location>
</feature>
<accession>X1RCU5</accession>
<evidence type="ECO:0000313" key="2">
    <source>
        <dbReference type="EMBL" id="GAI64841.1"/>
    </source>
</evidence>
<dbReference type="AlphaFoldDB" id="X1RCU5"/>
<keyword evidence="1" id="KW-0472">Membrane</keyword>
<comment type="caution">
    <text evidence="2">The sequence shown here is derived from an EMBL/GenBank/DDBJ whole genome shotgun (WGS) entry which is preliminary data.</text>
</comment>
<reference evidence="2" key="1">
    <citation type="journal article" date="2014" name="Front. Microbiol.">
        <title>High frequency of phylogenetically diverse reductive dehalogenase-homologous genes in deep subseafloor sedimentary metagenomes.</title>
        <authorList>
            <person name="Kawai M."/>
            <person name="Futagami T."/>
            <person name="Toyoda A."/>
            <person name="Takaki Y."/>
            <person name="Nishi S."/>
            <person name="Hori S."/>
            <person name="Arai W."/>
            <person name="Tsubouchi T."/>
            <person name="Morono Y."/>
            <person name="Uchiyama I."/>
            <person name="Ito T."/>
            <person name="Fujiyama A."/>
            <person name="Inagaki F."/>
            <person name="Takami H."/>
        </authorList>
    </citation>
    <scope>NUCLEOTIDE SEQUENCE</scope>
    <source>
        <strain evidence="2">Expedition CK06-06</strain>
    </source>
</reference>
<name>X1RCU5_9ZZZZ</name>
<sequence>MVKKRENLLALGMVCLIMALLFDMFGKSNFILDMVILLFIGIALFSNAGYLVMAPSEKKKK</sequence>
<proteinExistence type="predicted"/>
<feature type="transmembrane region" description="Helical" evidence="1">
    <location>
        <begin position="31"/>
        <end position="53"/>
    </location>
</feature>
<protein>
    <submittedName>
        <fullName evidence="2">Uncharacterized protein</fullName>
    </submittedName>
</protein>
<evidence type="ECO:0000256" key="1">
    <source>
        <dbReference type="SAM" id="Phobius"/>
    </source>
</evidence>
<keyword evidence="1" id="KW-1133">Transmembrane helix</keyword>
<dbReference type="EMBL" id="BARW01001870">
    <property type="protein sequence ID" value="GAI64841.1"/>
    <property type="molecule type" value="Genomic_DNA"/>
</dbReference>
<organism evidence="2">
    <name type="scientific">marine sediment metagenome</name>
    <dbReference type="NCBI Taxonomy" id="412755"/>
    <lineage>
        <taxon>unclassified sequences</taxon>
        <taxon>metagenomes</taxon>
        <taxon>ecological metagenomes</taxon>
    </lineage>
</organism>
<gene>
    <name evidence="2" type="ORF">S12H4_05595</name>
</gene>
<keyword evidence="1" id="KW-0812">Transmembrane</keyword>